<comment type="caution">
    <text evidence="2">The sequence shown here is derived from an EMBL/GenBank/DDBJ whole genome shotgun (WGS) entry which is preliminary data.</text>
</comment>
<evidence type="ECO:0000313" key="3">
    <source>
        <dbReference type="Proteomes" id="UP001174691"/>
    </source>
</evidence>
<dbReference type="Proteomes" id="UP001174691">
    <property type="component" value="Unassembled WGS sequence"/>
</dbReference>
<protein>
    <submittedName>
        <fullName evidence="2">Uncharacterized protein</fullName>
    </submittedName>
</protein>
<gene>
    <name evidence="2" type="ORF">NKR19_g5835</name>
</gene>
<reference evidence="2" key="1">
    <citation type="submission" date="2022-07" db="EMBL/GenBank/DDBJ databases">
        <title>Fungi with potential for degradation of polypropylene.</title>
        <authorList>
            <person name="Gostincar C."/>
        </authorList>
    </citation>
    <scope>NUCLEOTIDE SEQUENCE</scope>
    <source>
        <strain evidence="2">EXF-13287</strain>
    </source>
</reference>
<keyword evidence="3" id="KW-1185">Reference proteome</keyword>
<dbReference type="AlphaFoldDB" id="A0AA38VRM4"/>
<feature type="compositionally biased region" description="Basic and acidic residues" evidence="1">
    <location>
        <begin position="100"/>
        <end position="109"/>
    </location>
</feature>
<accession>A0AA38VRM4</accession>
<feature type="region of interest" description="Disordered" evidence="1">
    <location>
        <begin position="79"/>
        <end position="125"/>
    </location>
</feature>
<evidence type="ECO:0000256" key="1">
    <source>
        <dbReference type="SAM" id="MobiDB-lite"/>
    </source>
</evidence>
<sequence length="294" mass="31933">MDVKHTVFYAGQINNNCSTRWPGSSLVTVRNPETKRWKASVLDQSKDEVLLSSEGITLELALADLHEQSAEAAWGTIEGLTAGSDGDNESTSASTVSDMDEWKEGDEANRPWSRTPSGSSDAAPRLDIANEQGRGQLAFNTGPVSRLASSLSNPAAQMPHAHNVPRFRNVMISICWDGHGQSETVVYTMPNKPSLCHHAKEHVLSHKSDFRTGQRDYAAMKAILVCTVQYVIVSGQKIHVEKANNNLDMWFRDNQAPKFVVNVGTVSSAVLRGVQDPGRTATKALVGGPAPVEK</sequence>
<dbReference type="EMBL" id="JANBVN010000084">
    <property type="protein sequence ID" value="KAJ9148802.1"/>
    <property type="molecule type" value="Genomic_DNA"/>
</dbReference>
<organism evidence="2 3">
    <name type="scientific">Coniochaeta hoffmannii</name>
    <dbReference type="NCBI Taxonomy" id="91930"/>
    <lineage>
        <taxon>Eukaryota</taxon>
        <taxon>Fungi</taxon>
        <taxon>Dikarya</taxon>
        <taxon>Ascomycota</taxon>
        <taxon>Pezizomycotina</taxon>
        <taxon>Sordariomycetes</taxon>
        <taxon>Sordariomycetidae</taxon>
        <taxon>Coniochaetales</taxon>
        <taxon>Coniochaetaceae</taxon>
        <taxon>Coniochaeta</taxon>
    </lineage>
</organism>
<proteinExistence type="predicted"/>
<name>A0AA38VRM4_9PEZI</name>
<evidence type="ECO:0000313" key="2">
    <source>
        <dbReference type="EMBL" id="KAJ9148802.1"/>
    </source>
</evidence>